<evidence type="ECO:0000313" key="2">
    <source>
        <dbReference type="Proteomes" id="UP000236569"/>
    </source>
</evidence>
<evidence type="ECO:0000313" key="1">
    <source>
        <dbReference type="EMBL" id="GBF03882.1"/>
    </source>
</evidence>
<evidence type="ECO:0008006" key="3">
    <source>
        <dbReference type="Google" id="ProtNLM"/>
    </source>
</evidence>
<dbReference type="Proteomes" id="UP000236569">
    <property type="component" value="Unassembled WGS sequence"/>
</dbReference>
<dbReference type="NCBIfam" id="NF033179">
    <property type="entry name" value="TnsA_like_Actin"/>
    <property type="match status" value="1"/>
</dbReference>
<accession>A0A2I9CQY3</accession>
<sequence length="238" mass="27177">MTSYRVSFVRGDGEVVQDAPLDALLTLSLADLQPCRKVQNYRHQVNQTGEYWFTTQGVHLAFESRLEEAVMRQLDQDRGVRRVAAQPFLLTWTAEDGRVLGHYPDLLADRVGQRRLVLDVRPTAHTTDEDTQRAFQTTRQACSAIGWAYEVRSEPHPTHLFNLRWLGGHRRPPHALDEYAPALLDLARRTPRPLGELADAVGEPFFARPVLFYLLWKQDLTTDLNVPLSDMSVIHARV</sequence>
<organism evidence="1 2">
    <name type="scientific">Deinococcus aerius</name>
    <dbReference type="NCBI Taxonomy" id="200253"/>
    <lineage>
        <taxon>Bacteria</taxon>
        <taxon>Thermotogati</taxon>
        <taxon>Deinococcota</taxon>
        <taxon>Deinococci</taxon>
        <taxon>Deinococcales</taxon>
        <taxon>Deinococcaceae</taxon>
        <taxon>Deinococcus</taxon>
    </lineage>
</organism>
<proteinExistence type="predicted"/>
<dbReference type="OrthoDB" id="71837at2"/>
<reference evidence="2" key="1">
    <citation type="submission" date="2018-01" db="EMBL/GenBank/DDBJ databases">
        <title>Draft Genome Sequence of the Radioresistant Bacterium Deinococcus aerius TR0125, Isolated from the Higher Atmosphere above Japan.</title>
        <authorList>
            <person name="Satoh K."/>
            <person name="Arai H."/>
            <person name="Sanzen T."/>
            <person name="Kawaguchi Y."/>
            <person name="Hayashi H."/>
            <person name="Yokobori S."/>
            <person name="Yamagishi A."/>
            <person name="Oono Y."/>
            <person name="Narumi I."/>
        </authorList>
    </citation>
    <scope>NUCLEOTIDE SEQUENCE [LARGE SCALE GENOMIC DNA]</scope>
    <source>
        <strain evidence="2">TR0125</strain>
    </source>
</reference>
<dbReference type="EMBL" id="BFAG01000001">
    <property type="protein sequence ID" value="GBF03882.1"/>
    <property type="molecule type" value="Genomic_DNA"/>
</dbReference>
<dbReference type="AlphaFoldDB" id="A0A2I9CQY3"/>
<gene>
    <name evidence="1" type="ORF">DAERI_010054</name>
</gene>
<dbReference type="InterPro" id="IPR048000">
    <property type="entry name" value="TnsA-like"/>
</dbReference>
<keyword evidence="2" id="KW-1185">Reference proteome</keyword>
<name>A0A2I9CQY3_9DEIO</name>
<comment type="caution">
    <text evidence="1">The sequence shown here is derived from an EMBL/GenBank/DDBJ whole genome shotgun (WGS) entry which is preliminary data.</text>
</comment>
<dbReference type="RefSeq" id="WP_103127492.1">
    <property type="nucleotide sequence ID" value="NZ_BFAG01000001.1"/>
</dbReference>
<protein>
    <recommendedName>
        <fullName evidence="3">TnsA endonuclease N-terminal domain-containing protein</fullName>
    </recommendedName>
</protein>